<name>A0A9X8JL97_9GAMM</name>
<dbReference type="AlphaFoldDB" id="A0A9X8JL97"/>
<accession>A0A9X8JL97</accession>
<evidence type="ECO:0000313" key="2">
    <source>
        <dbReference type="Proteomes" id="UP001138460"/>
    </source>
</evidence>
<evidence type="ECO:0000313" key="1">
    <source>
        <dbReference type="EMBL" id="RYC44853.1"/>
    </source>
</evidence>
<proteinExistence type="predicted"/>
<keyword evidence="2" id="KW-1185">Reference proteome</keyword>
<dbReference type="EMBL" id="NWTM01000001">
    <property type="protein sequence ID" value="RYC44853.1"/>
    <property type="molecule type" value="Genomic_DNA"/>
</dbReference>
<comment type="caution">
    <text evidence="1">The sequence shown here is derived from an EMBL/GenBank/DDBJ whole genome shotgun (WGS) entry which is preliminary data.</text>
</comment>
<reference evidence="1 2" key="1">
    <citation type="journal article" date="2018" name="Syst. Appl. Microbiol.">
        <title>Pectobacterium zantedeschiae sp. nov. a new species of a soft rot pathogen isolated from Calla lily (Zantedeschia spp.).</title>
        <authorList>
            <person name="Waleron M."/>
            <person name="Misztak A."/>
            <person name="Waleron M."/>
            <person name="Franczuk M."/>
            <person name="Jonca J."/>
            <person name="Wielgomas B."/>
            <person name="Mikicinski A."/>
            <person name="Popovic T."/>
            <person name="Waleron K."/>
        </authorList>
    </citation>
    <scope>NUCLEOTIDE SEQUENCE [LARGE SCALE GENOMIC DNA]</scope>
    <source>
        <strain evidence="1 2">9M</strain>
    </source>
</reference>
<organism evidence="1 2">
    <name type="scientific">Pectobacterium zantedeschiae</name>
    <dbReference type="NCBI Taxonomy" id="2034769"/>
    <lineage>
        <taxon>Bacteria</taxon>
        <taxon>Pseudomonadati</taxon>
        <taxon>Pseudomonadota</taxon>
        <taxon>Gammaproteobacteria</taxon>
        <taxon>Enterobacterales</taxon>
        <taxon>Pectobacteriaceae</taxon>
        <taxon>Pectobacterium</taxon>
    </lineage>
</organism>
<gene>
    <name evidence="1" type="ORF">CLR69_07555</name>
</gene>
<sequence>MVISPNTGGGAIVKHTGKLLTFFAVDGDGLPYLYDIGQMQKVVRISDMSCFVDGKPYEVYRNSQQADQ</sequence>
<protein>
    <submittedName>
        <fullName evidence="1">Uncharacterized protein</fullName>
    </submittedName>
</protein>
<dbReference type="Proteomes" id="UP001138460">
    <property type="component" value="Unassembled WGS sequence"/>
</dbReference>